<keyword evidence="6" id="KW-0969">Cilium</keyword>
<dbReference type="GO" id="GO:0044780">
    <property type="term" value="P:bacterial-type flagellum assembly"/>
    <property type="evidence" value="ECO:0007669"/>
    <property type="project" value="InterPro"/>
</dbReference>
<comment type="similarity">
    <text evidence="2">Belongs to the FliS family.</text>
</comment>
<dbReference type="GO" id="GO:0071973">
    <property type="term" value="P:bacterial-type flagellum-dependent cell motility"/>
    <property type="evidence" value="ECO:0007669"/>
    <property type="project" value="TreeGrafter"/>
</dbReference>
<dbReference type="Proteomes" id="UP000627205">
    <property type="component" value="Unassembled WGS sequence"/>
</dbReference>
<keyword evidence="7" id="KW-1185">Reference proteome</keyword>
<proteinExistence type="inferred from homology"/>
<name>A0A8J3F4G1_9BURK</name>
<evidence type="ECO:0000313" key="6">
    <source>
        <dbReference type="EMBL" id="GGI53029.1"/>
    </source>
</evidence>
<dbReference type="PANTHER" id="PTHR34773">
    <property type="entry name" value="FLAGELLAR SECRETION CHAPERONE FLIS"/>
    <property type="match status" value="1"/>
</dbReference>
<dbReference type="NCBIfam" id="TIGR00208">
    <property type="entry name" value="fliS"/>
    <property type="match status" value="1"/>
</dbReference>
<reference evidence="6" key="2">
    <citation type="submission" date="2020-09" db="EMBL/GenBank/DDBJ databases">
        <authorList>
            <person name="Sun Q."/>
            <person name="Sedlacek I."/>
        </authorList>
    </citation>
    <scope>NUCLEOTIDE SEQUENCE</scope>
    <source>
        <strain evidence="6">CCM 7664</strain>
    </source>
</reference>
<dbReference type="SUPFAM" id="SSF101116">
    <property type="entry name" value="Flagellar export chaperone FliS"/>
    <property type="match status" value="1"/>
</dbReference>
<keyword evidence="6" id="KW-0966">Cell projection</keyword>
<evidence type="ECO:0000256" key="1">
    <source>
        <dbReference type="ARBA" id="ARBA00004514"/>
    </source>
</evidence>
<dbReference type="AlphaFoldDB" id="A0A8J3F4G1"/>
<protein>
    <submittedName>
        <fullName evidence="6">Flagellar protein FliS</fullName>
    </submittedName>
</protein>
<evidence type="ECO:0000256" key="5">
    <source>
        <dbReference type="ARBA" id="ARBA00023186"/>
    </source>
</evidence>
<evidence type="ECO:0000256" key="3">
    <source>
        <dbReference type="ARBA" id="ARBA00022490"/>
    </source>
</evidence>
<gene>
    <name evidence="6" type="primary">fliS</name>
    <name evidence="6" type="ORF">GCM10011430_02030</name>
</gene>
<reference evidence="6" key="1">
    <citation type="journal article" date="2014" name="Int. J. Syst. Evol. Microbiol.">
        <title>Complete genome sequence of Corynebacterium casei LMG S-19264T (=DSM 44701T), isolated from a smear-ripened cheese.</title>
        <authorList>
            <consortium name="US DOE Joint Genome Institute (JGI-PGF)"/>
            <person name="Walter F."/>
            <person name="Albersmeier A."/>
            <person name="Kalinowski J."/>
            <person name="Ruckert C."/>
        </authorList>
    </citation>
    <scope>NUCLEOTIDE SEQUENCE</scope>
    <source>
        <strain evidence="6">CCM 7664</strain>
    </source>
</reference>
<evidence type="ECO:0000256" key="4">
    <source>
        <dbReference type="ARBA" id="ARBA00022795"/>
    </source>
</evidence>
<keyword evidence="6" id="KW-0282">Flagellum</keyword>
<organism evidence="6 7">
    <name type="scientific">Oxalicibacterium solurbis</name>
    <dbReference type="NCBI Taxonomy" id="69280"/>
    <lineage>
        <taxon>Bacteria</taxon>
        <taxon>Pseudomonadati</taxon>
        <taxon>Pseudomonadota</taxon>
        <taxon>Betaproteobacteria</taxon>
        <taxon>Burkholderiales</taxon>
        <taxon>Oxalobacteraceae</taxon>
        <taxon>Oxalicibacterium</taxon>
    </lineage>
</organism>
<dbReference type="RefSeq" id="WP_188419125.1">
    <property type="nucleotide sequence ID" value="NZ_BMDP01000001.1"/>
</dbReference>
<comment type="caution">
    <text evidence="6">The sequence shown here is derived from an EMBL/GenBank/DDBJ whole genome shotgun (WGS) entry which is preliminary data.</text>
</comment>
<keyword evidence="3" id="KW-0963">Cytoplasm</keyword>
<dbReference type="GO" id="GO:0005829">
    <property type="term" value="C:cytosol"/>
    <property type="evidence" value="ECO:0007669"/>
    <property type="project" value="UniProtKB-SubCell"/>
</dbReference>
<dbReference type="EMBL" id="BMDP01000001">
    <property type="protein sequence ID" value="GGI53029.1"/>
    <property type="molecule type" value="Genomic_DNA"/>
</dbReference>
<dbReference type="InterPro" id="IPR003713">
    <property type="entry name" value="FliS"/>
</dbReference>
<evidence type="ECO:0000313" key="7">
    <source>
        <dbReference type="Proteomes" id="UP000627205"/>
    </source>
</evidence>
<dbReference type="PANTHER" id="PTHR34773:SF1">
    <property type="entry name" value="FLAGELLAR SECRETION CHAPERONE FLIS"/>
    <property type="match status" value="1"/>
</dbReference>
<accession>A0A8J3F4G1</accession>
<dbReference type="CDD" id="cd16098">
    <property type="entry name" value="FliS"/>
    <property type="match status" value="1"/>
</dbReference>
<dbReference type="InterPro" id="IPR036584">
    <property type="entry name" value="FliS_sf"/>
</dbReference>
<keyword evidence="4" id="KW-1005">Bacterial flagellum biogenesis</keyword>
<dbReference type="Pfam" id="PF02561">
    <property type="entry name" value="FliS"/>
    <property type="match status" value="1"/>
</dbReference>
<dbReference type="Gene3D" id="1.20.120.340">
    <property type="entry name" value="Flagellar protein FliS"/>
    <property type="match status" value="1"/>
</dbReference>
<keyword evidence="5" id="KW-0143">Chaperone</keyword>
<comment type="subcellular location">
    <subcellularLocation>
        <location evidence="1">Cytoplasm</location>
        <location evidence="1">Cytosol</location>
    </subcellularLocation>
</comment>
<evidence type="ECO:0000256" key="2">
    <source>
        <dbReference type="ARBA" id="ARBA00008787"/>
    </source>
</evidence>
<sequence>MFGSLNSGAKAYAQVGIETGVVAASPHRLIVMLFEGAIVATRTAIQQMQASDIPAKGKSISKAIAIINGGLRASLDKKAGGEIAENLDALYEYMGTQLVTANMKNEPALLEEVLTLLADLKDAWCAIDDQPTFAEPEMPARNAYDPLAPNISTLVKA</sequence>